<feature type="domain" description="CCHC-type" evidence="3">
    <location>
        <begin position="245"/>
        <end position="260"/>
    </location>
</feature>
<dbReference type="AlphaFoldDB" id="A0AAD8QKU5"/>
<dbReference type="Gene3D" id="4.10.60.10">
    <property type="entry name" value="Zinc finger, CCHC-type"/>
    <property type="match status" value="1"/>
</dbReference>
<reference evidence="4" key="1">
    <citation type="submission" date="2023-07" db="EMBL/GenBank/DDBJ databases">
        <title>A chromosome-level genome assembly of Lolium multiflorum.</title>
        <authorList>
            <person name="Chen Y."/>
            <person name="Copetti D."/>
            <person name="Kolliker R."/>
            <person name="Studer B."/>
        </authorList>
    </citation>
    <scope>NUCLEOTIDE SEQUENCE</scope>
    <source>
        <strain evidence="4">02402/16</strain>
        <tissue evidence="4">Leaf</tissue>
    </source>
</reference>
<dbReference type="GO" id="GO:0003676">
    <property type="term" value="F:nucleic acid binding"/>
    <property type="evidence" value="ECO:0007669"/>
    <property type="project" value="InterPro"/>
</dbReference>
<dbReference type="InterPro" id="IPR053253">
    <property type="entry name" value="Sex_diff_modulator"/>
</dbReference>
<evidence type="ECO:0000256" key="1">
    <source>
        <dbReference type="PROSITE-ProRule" id="PRU00047"/>
    </source>
</evidence>
<feature type="region of interest" description="Disordered" evidence="2">
    <location>
        <begin position="110"/>
        <end position="138"/>
    </location>
</feature>
<name>A0AAD8QKU5_LOLMU</name>
<feature type="region of interest" description="Disordered" evidence="2">
    <location>
        <begin position="679"/>
        <end position="701"/>
    </location>
</feature>
<dbReference type="PANTHER" id="PTHR33087:SF42">
    <property type="entry name" value="DUF4283 DOMAIN-CONTAINING PROTEIN"/>
    <property type="match status" value="1"/>
</dbReference>
<keyword evidence="1" id="KW-0862">Zinc</keyword>
<dbReference type="PANTHER" id="PTHR33087">
    <property type="entry name" value="OS07G0539200 PROTEIN"/>
    <property type="match status" value="1"/>
</dbReference>
<keyword evidence="1" id="KW-0863">Zinc-finger</keyword>
<feature type="compositionally biased region" description="Pro residues" evidence="2">
    <location>
        <begin position="115"/>
        <end position="130"/>
    </location>
</feature>
<accession>A0AAD8QKU5</accession>
<gene>
    <name evidence="4" type="ORF">QYE76_028331</name>
</gene>
<dbReference type="Proteomes" id="UP001231189">
    <property type="component" value="Unassembled WGS sequence"/>
</dbReference>
<keyword evidence="1" id="KW-0479">Metal-binding</keyword>
<organism evidence="4 5">
    <name type="scientific">Lolium multiflorum</name>
    <name type="common">Italian ryegrass</name>
    <name type="synonym">Lolium perenne subsp. multiflorum</name>
    <dbReference type="NCBI Taxonomy" id="4521"/>
    <lineage>
        <taxon>Eukaryota</taxon>
        <taxon>Viridiplantae</taxon>
        <taxon>Streptophyta</taxon>
        <taxon>Embryophyta</taxon>
        <taxon>Tracheophyta</taxon>
        <taxon>Spermatophyta</taxon>
        <taxon>Magnoliopsida</taxon>
        <taxon>Liliopsida</taxon>
        <taxon>Poales</taxon>
        <taxon>Poaceae</taxon>
        <taxon>BOP clade</taxon>
        <taxon>Pooideae</taxon>
        <taxon>Poodae</taxon>
        <taxon>Poeae</taxon>
        <taxon>Poeae Chloroplast Group 2 (Poeae type)</taxon>
        <taxon>Loliodinae</taxon>
        <taxon>Loliinae</taxon>
        <taxon>Lolium</taxon>
    </lineage>
</organism>
<feature type="compositionally biased region" description="Polar residues" evidence="2">
    <location>
        <begin position="153"/>
        <end position="162"/>
    </location>
</feature>
<dbReference type="InterPro" id="IPR036875">
    <property type="entry name" value="Znf_CCHC_sf"/>
</dbReference>
<feature type="region of interest" description="Disordered" evidence="2">
    <location>
        <begin position="752"/>
        <end position="847"/>
    </location>
</feature>
<dbReference type="PROSITE" id="PS50158">
    <property type="entry name" value="ZF_CCHC"/>
    <property type="match status" value="2"/>
</dbReference>
<dbReference type="SUPFAM" id="SSF57756">
    <property type="entry name" value="Retrovirus zinc finger-like domains"/>
    <property type="match status" value="1"/>
</dbReference>
<evidence type="ECO:0000256" key="2">
    <source>
        <dbReference type="SAM" id="MobiDB-lite"/>
    </source>
</evidence>
<feature type="region of interest" description="Disordered" evidence="2">
    <location>
        <begin position="909"/>
        <end position="942"/>
    </location>
</feature>
<keyword evidence="5" id="KW-1185">Reference proteome</keyword>
<protein>
    <recommendedName>
        <fullName evidence="3">CCHC-type domain-containing protein</fullName>
    </recommendedName>
</protein>
<evidence type="ECO:0000313" key="4">
    <source>
        <dbReference type="EMBL" id="KAK1604658.1"/>
    </source>
</evidence>
<evidence type="ECO:0000313" key="5">
    <source>
        <dbReference type="Proteomes" id="UP001231189"/>
    </source>
</evidence>
<dbReference type="GO" id="GO:0008270">
    <property type="term" value="F:zinc ion binding"/>
    <property type="evidence" value="ECO:0007669"/>
    <property type="project" value="UniProtKB-KW"/>
</dbReference>
<feature type="compositionally biased region" description="Polar residues" evidence="2">
    <location>
        <begin position="812"/>
        <end position="832"/>
    </location>
</feature>
<evidence type="ECO:0000259" key="3">
    <source>
        <dbReference type="PROSITE" id="PS50158"/>
    </source>
</evidence>
<feature type="compositionally biased region" description="Low complexity" evidence="2">
    <location>
        <begin position="913"/>
        <end position="929"/>
    </location>
</feature>
<comment type="caution">
    <text evidence="4">The sequence shown here is derived from an EMBL/GenBank/DDBJ whole genome shotgun (WGS) entry which is preliminary data.</text>
</comment>
<sequence>MAAARSAMLKKVLSLGNFAMRFYHILPRIGIHRRSLTRPTKKKVLLLGKLTRGSVASSLVPVFAISHSPAPTRWGGVSIVVRSPTDGSQYRYKVGCSVRAAGYCAPPLAASPATSPHPPIPPPPPSPPPIMAGSARGKDVAEPVSIWRRIPSSPESAASQPCRSGERLEVSGMGLSSESAGSKSPGVDSRDARRGALDVNPPVAEQPWERPKPSRKMWWRGRVKNCSVAGAGSNRQVAPEMQGLCFKCFRPGHHKEECPNDPVCFRCGSDGHEAKACKRPRSPQSEDDLRRAALANFARQAPRSIQDPRHPRRQAGARPPPAEAPAPPPPTLPLSDPSWPSRPASPAEPQAQRRRLLVQDDPVEESPASLCVVRCSASMADLERRLQHAVIARAGGDWPEITCAQVAAALEAELGFTSEGCSVHLFYPEGFLIVLATADLCWNLLSRASVEHAGVSLFFRPWTRLVQASKVCQRMRVQLVMEGVPPHAWNRETAEELLGTSCVVEELAPETRLRTDLSLFRLSAWAESLADIPSVRMLVIPEPEEVVGGTGALALRHREEVSTLRYRVLIHVDSVEEDRVMREHADIGADPSESQGRMGGNGRVRRRVPWIIGVPDRRGGGGGVAGAAAGTGLRSYRQAALESLDWKIPTMEGQDACHVELPEVEPLVSNQVLEEIATDHARDKRSDAPLQSGRVGSAEPMNKQLLVTYHSRGKQSWTANQSLSGAAEGGASASAVEDREVAVRWMDASDLLSSGEGSEESFGSRDPDAYFSVPLSDCEDNDNSRERTASPSPVEPFPGPQIVQEAPRLDQKATTGSLEQDSSSHEMTSGGNIEQCGGVGGSGGFSVLEPVMEDQQENLGLPQAQAHETAMQGTEGEELSRMKAFCAHILKTLAPPLLREVESANKLRADAEPFTPRRVTRRSSSTATDTPPPTSAKPTRNASAAETVLLKALGFTAVDLAATDEDLLAFKRMFDAPVCDQQLRIMASLFGKTMPVAGQEVQGRPAEVQAH</sequence>
<feature type="region of interest" description="Disordered" evidence="2">
    <location>
        <begin position="150"/>
        <end position="216"/>
    </location>
</feature>
<dbReference type="EMBL" id="JAUUTY010000007">
    <property type="protein sequence ID" value="KAK1604658.1"/>
    <property type="molecule type" value="Genomic_DNA"/>
</dbReference>
<dbReference type="InterPro" id="IPR001878">
    <property type="entry name" value="Znf_CCHC"/>
</dbReference>
<feature type="domain" description="CCHC-type" evidence="3">
    <location>
        <begin position="264"/>
        <end position="279"/>
    </location>
</feature>
<proteinExistence type="predicted"/>
<dbReference type="SMART" id="SM00343">
    <property type="entry name" value="ZnF_C2HC"/>
    <property type="match status" value="2"/>
</dbReference>
<feature type="region of interest" description="Disordered" evidence="2">
    <location>
        <begin position="297"/>
        <end position="353"/>
    </location>
</feature>
<feature type="compositionally biased region" description="Pro residues" evidence="2">
    <location>
        <begin position="318"/>
        <end position="332"/>
    </location>
</feature>